<dbReference type="KEGG" id="ath:AT1G02320"/>
<accession>A0A654E6B4</accession>
<dbReference type="AlphaFoldDB" id="A0A654E6B4"/>
<sequence>MFIFSKYGSKALTATNGKQCQETGDLIYLAKPFTYLNGQSLSIQNPNQ</sequence>
<dbReference type="EMBL" id="CACSHJ010000087">
    <property type="protein sequence ID" value="CAA0156598.1"/>
    <property type="molecule type" value="Genomic_DNA"/>
</dbReference>
<proteinExistence type="predicted"/>
<evidence type="ECO:0000313" key="1">
    <source>
        <dbReference type="Araport" id="AT1G02320"/>
    </source>
</evidence>
<dbReference type="Proteomes" id="UP000426265">
    <property type="component" value="Unassembled WGS sequence"/>
</dbReference>
<dbReference type="GeneID" id="839425"/>
<evidence type="ECO:0000313" key="3">
    <source>
        <dbReference type="EMBL" id="VYS44756.1"/>
    </source>
</evidence>
<evidence type="ECO:0000313" key="5">
    <source>
        <dbReference type="Proteomes" id="UP000434276"/>
    </source>
</evidence>
<gene>
    <name evidence="1" type="ordered locus">At1g02320</name>
    <name evidence="3" type="ORF">AN1_LOCUS266</name>
    <name evidence="2" type="ORF">C24_LOCUS174</name>
</gene>
<evidence type="ECO:0000313" key="2">
    <source>
        <dbReference type="EMBL" id="CAA0156598.1"/>
    </source>
</evidence>
<reference evidence="3 4" key="1">
    <citation type="submission" date="2019-11" db="EMBL/GenBank/DDBJ databases">
        <authorList>
            <person name="Jiao W.-B."/>
            <person name="Schneeberger K."/>
        </authorList>
    </citation>
    <scope>NUCLEOTIDE SEQUENCE [LARGE SCALE GENOMIC DNA]</scope>
    <source>
        <strain evidence="4">cv. An-1</strain>
        <strain evidence="5">cv. C24</strain>
    </source>
</reference>
<dbReference type="Araport" id="AT1G02320"/>
<protein>
    <submittedName>
        <fullName evidence="3">Uncharacterized protein</fullName>
    </submittedName>
</protein>
<dbReference type="EMBL" id="CACRSJ010000104">
    <property type="protein sequence ID" value="VYS44756.1"/>
    <property type="molecule type" value="Genomic_DNA"/>
</dbReference>
<name>A0A654E6B4_ARATH</name>
<dbReference type="OrthoDB" id="10269276at2759"/>
<dbReference type="ExpressionAtlas" id="A0A654E6B4">
    <property type="expression patterns" value="differential"/>
</dbReference>
<evidence type="ECO:0000313" key="4">
    <source>
        <dbReference type="Proteomes" id="UP000426265"/>
    </source>
</evidence>
<organism evidence="3 4">
    <name type="scientific">Arabidopsis thaliana</name>
    <name type="common">Mouse-ear cress</name>
    <dbReference type="NCBI Taxonomy" id="3702"/>
    <lineage>
        <taxon>Eukaryota</taxon>
        <taxon>Viridiplantae</taxon>
        <taxon>Streptophyta</taxon>
        <taxon>Embryophyta</taxon>
        <taxon>Tracheophyta</taxon>
        <taxon>Spermatophyta</taxon>
        <taxon>Magnoliopsida</taxon>
        <taxon>eudicotyledons</taxon>
        <taxon>Gunneridae</taxon>
        <taxon>Pentapetalae</taxon>
        <taxon>rosids</taxon>
        <taxon>malvids</taxon>
        <taxon>Brassicales</taxon>
        <taxon>Brassicaceae</taxon>
        <taxon>Camelineae</taxon>
        <taxon>Arabidopsis</taxon>
    </lineage>
</organism>
<dbReference type="Proteomes" id="UP000434276">
    <property type="component" value="Unassembled WGS sequence"/>
</dbReference>